<keyword evidence="4 5" id="KW-0472">Membrane</keyword>
<feature type="transmembrane region" description="Helical" evidence="5">
    <location>
        <begin position="74"/>
        <end position="92"/>
    </location>
</feature>
<gene>
    <name evidence="6" type="ORF">LPTSP2_02930</name>
</gene>
<evidence type="ECO:0000256" key="1">
    <source>
        <dbReference type="ARBA" id="ARBA00004141"/>
    </source>
</evidence>
<evidence type="ECO:0000256" key="2">
    <source>
        <dbReference type="ARBA" id="ARBA00022692"/>
    </source>
</evidence>
<organism evidence="6 7">
    <name type="scientific">Leptospira ellinghausenii</name>
    <dbReference type="NCBI Taxonomy" id="1917822"/>
    <lineage>
        <taxon>Bacteria</taxon>
        <taxon>Pseudomonadati</taxon>
        <taxon>Spirochaetota</taxon>
        <taxon>Spirochaetia</taxon>
        <taxon>Leptospirales</taxon>
        <taxon>Leptospiraceae</taxon>
        <taxon>Leptospira</taxon>
    </lineage>
</organism>
<dbReference type="Pfam" id="PF13564">
    <property type="entry name" value="DoxX_2"/>
    <property type="match status" value="1"/>
</dbReference>
<keyword evidence="3 5" id="KW-1133">Transmembrane helix</keyword>
<feature type="transmembrane region" description="Helical" evidence="5">
    <location>
        <begin position="12"/>
        <end position="30"/>
    </location>
</feature>
<comment type="caution">
    <text evidence="6">The sequence shown here is derived from an EMBL/GenBank/DDBJ whole genome shotgun (WGS) entry which is preliminary data.</text>
</comment>
<name>A0A2P2D8T4_9LEPT</name>
<feature type="transmembrane region" description="Helical" evidence="5">
    <location>
        <begin position="98"/>
        <end position="118"/>
    </location>
</feature>
<keyword evidence="7" id="KW-1185">Reference proteome</keyword>
<dbReference type="RefSeq" id="WP_100728874.1">
    <property type="nucleotide sequence ID" value="NZ_BFAZ01000002.1"/>
</dbReference>
<evidence type="ECO:0000256" key="3">
    <source>
        <dbReference type="ARBA" id="ARBA00022989"/>
    </source>
</evidence>
<proteinExistence type="predicted"/>
<evidence type="ECO:0000256" key="5">
    <source>
        <dbReference type="SAM" id="Phobius"/>
    </source>
</evidence>
<protein>
    <submittedName>
        <fullName evidence="6">DoxX-like family protein</fullName>
    </submittedName>
</protein>
<reference evidence="7" key="1">
    <citation type="journal article" date="2019" name="Microbiol. Immunol.">
        <title>Molecular and phenotypic characterization of Leptospira johnsonii sp. nov., Leptospira ellinghausenii sp. nov. and Leptospira ryugenii sp. nov. isolated from soil and water in Japan.</title>
        <authorList>
            <person name="Masuzawa T."/>
            <person name="Saito M."/>
            <person name="Nakao R."/>
            <person name="Nikaido Y."/>
            <person name="Matsumoto M."/>
            <person name="Ogawa M."/>
            <person name="Yokoyama M."/>
            <person name="Hidaka Y."/>
            <person name="Tomita J."/>
            <person name="Sakakibara K."/>
            <person name="Suzuki K."/>
            <person name="Yasuda S."/>
            <person name="Sato H."/>
            <person name="Yamaguchi M."/>
            <person name="Yoshida S.I."/>
            <person name="Koizumi N."/>
            <person name="Kawamura Y."/>
        </authorList>
    </citation>
    <scope>NUCLEOTIDE SEQUENCE [LARGE SCALE GENOMIC DNA]</scope>
    <source>
        <strain evidence="7">E18</strain>
    </source>
</reference>
<evidence type="ECO:0000313" key="7">
    <source>
        <dbReference type="Proteomes" id="UP000245206"/>
    </source>
</evidence>
<keyword evidence="2 5" id="KW-0812">Transmembrane</keyword>
<dbReference type="AlphaFoldDB" id="A0A2P2D8T4"/>
<comment type="subcellular location">
    <subcellularLocation>
        <location evidence="1">Membrane</location>
        <topology evidence="1">Multi-pass membrane protein</topology>
    </subcellularLocation>
</comment>
<dbReference type="InterPro" id="IPR032808">
    <property type="entry name" value="DoxX"/>
</dbReference>
<sequence>MNEINQSPTYLWVGRILSGLVIAFLLFDAGGKLAKIDPVLKSMEELGLPAQSAMTIGVILLVITVMYAIPQTAALGALLLTGYLGGAVAIHVRVENPLFSHTLFPVYIGILLWVGLALRNPKVKDLFWNF</sequence>
<evidence type="ECO:0000313" key="6">
    <source>
        <dbReference type="EMBL" id="GBF41025.1"/>
    </source>
</evidence>
<feature type="transmembrane region" description="Helical" evidence="5">
    <location>
        <begin position="50"/>
        <end position="69"/>
    </location>
</feature>
<dbReference type="GO" id="GO:0016020">
    <property type="term" value="C:membrane"/>
    <property type="evidence" value="ECO:0007669"/>
    <property type="project" value="UniProtKB-SubCell"/>
</dbReference>
<accession>A0A2P2D8T4</accession>
<dbReference type="EMBL" id="BFAZ01000002">
    <property type="protein sequence ID" value="GBF41025.1"/>
    <property type="molecule type" value="Genomic_DNA"/>
</dbReference>
<dbReference type="OrthoDB" id="9811373at2"/>
<dbReference type="GeneID" id="93341625"/>
<dbReference type="Proteomes" id="UP000245206">
    <property type="component" value="Unassembled WGS sequence"/>
</dbReference>
<evidence type="ECO:0000256" key="4">
    <source>
        <dbReference type="ARBA" id="ARBA00023136"/>
    </source>
</evidence>